<keyword evidence="1" id="KW-0678">Repressor</keyword>
<dbReference type="GO" id="GO:0003700">
    <property type="term" value="F:DNA-binding transcription factor activity"/>
    <property type="evidence" value="ECO:0007669"/>
    <property type="project" value="TreeGrafter"/>
</dbReference>
<dbReference type="InterPro" id="IPR009057">
    <property type="entry name" value="Homeodomain-like_sf"/>
</dbReference>
<dbReference type="PANTHER" id="PTHR30055">
    <property type="entry name" value="HTH-TYPE TRANSCRIPTIONAL REGULATOR RUTR"/>
    <property type="match status" value="1"/>
</dbReference>
<feature type="domain" description="HTH tetR-type" evidence="5">
    <location>
        <begin position="262"/>
        <end position="322"/>
    </location>
</feature>
<dbReference type="InterPro" id="IPR001647">
    <property type="entry name" value="HTH_TetR"/>
</dbReference>
<protein>
    <recommendedName>
        <fullName evidence="5">HTH tetR-type domain-containing protein</fullName>
    </recommendedName>
</protein>
<feature type="domain" description="HTH tetR-type" evidence="5">
    <location>
        <begin position="45"/>
        <end position="105"/>
    </location>
</feature>
<dbReference type="PROSITE" id="PS01081">
    <property type="entry name" value="HTH_TETR_1"/>
    <property type="match status" value="1"/>
</dbReference>
<keyword evidence="3" id="KW-0238">DNA-binding</keyword>
<dbReference type="SUPFAM" id="SSF46689">
    <property type="entry name" value="Homeodomain-like"/>
    <property type="match status" value="2"/>
</dbReference>
<reference evidence="6" key="1">
    <citation type="journal article" date="2015" name="Nature">
        <title>Complex archaea that bridge the gap between prokaryotes and eukaryotes.</title>
        <authorList>
            <person name="Spang A."/>
            <person name="Saw J.H."/>
            <person name="Jorgensen S.L."/>
            <person name="Zaremba-Niedzwiedzka K."/>
            <person name="Martijn J."/>
            <person name="Lind A.E."/>
            <person name="van Eijk R."/>
            <person name="Schleper C."/>
            <person name="Guy L."/>
            <person name="Ettema T.J."/>
        </authorList>
    </citation>
    <scope>NUCLEOTIDE SEQUENCE</scope>
</reference>
<dbReference type="SUPFAM" id="SSF48498">
    <property type="entry name" value="Tetracyclin repressor-like, C-terminal domain"/>
    <property type="match status" value="2"/>
</dbReference>
<name>A0A0F9VX45_9ZZZZ</name>
<evidence type="ECO:0000256" key="1">
    <source>
        <dbReference type="ARBA" id="ARBA00022491"/>
    </source>
</evidence>
<dbReference type="InterPro" id="IPR036271">
    <property type="entry name" value="Tet_transcr_reg_TetR-rel_C_sf"/>
</dbReference>
<evidence type="ECO:0000256" key="3">
    <source>
        <dbReference type="ARBA" id="ARBA00023125"/>
    </source>
</evidence>
<evidence type="ECO:0000256" key="4">
    <source>
        <dbReference type="ARBA" id="ARBA00023163"/>
    </source>
</evidence>
<dbReference type="Pfam" id="PF00440">
    <property type="entry name" value="TetR_N"/>
    <property type="match status" value="2"/>
</dbReference>
<keyword evidence="2" id="KW-0805">Transcription regulation</keyword>
<dbReference type="Pfam" id="PF17932">
    <property type="entry name" value="TetR_C_24"/>
    <property type="match status" value="2"/>
</dbReference>
<dbReference type="InterPro" id="IPR023772">
    <property type="entry name" value="DNA-bd_HTH_TetR-type_CS"/>
</dbReference>
<accession>A0A0F9VX45</accession>
<dbReference type="AlphaFoldDB" id="A0A0F9VX45"/>
<evidence type="ECO:0000256" key="2">
    <source>
        <dbReference type="ARBA" id="ARBA00023015"/>
    </source>
</evidence>
<dbReference type="PROSITE" id="PS50977">
    <property type="entry name" value="HTH_TETR_2"/>
    <property type="match status" value="2"/>
</dbReference>
<evidence type="ECO:0000259" key="5">
    <source>
        <dbReference type="PROSITE" id="PS50977"/>
    </source>
</evidence>
<proteinExistence type="predicted"/>
<dbReference type="EMBL" id="LAZR01000009">
    <property type="protein sequence ID" value="KKO08675.1"/>
    <property type="molecule type" value="Genomic_DNA"/>
</dbReference>
<dbReference type="InterPro" id="IPR041490">
    <property type="entry name" value="KstR2_TetR_C"/>
</dbReference>
<comment type="caution">
    <text evidence="6">The sequence shown here is derived from an EMBL/GenBank/DDBJ whole genome shotgun (WGS) entry which is preliminary data.</text>
</comment>
<dbReference type="Gene3D" id="1.10.357.10">
    <property type="entry name" value="Tetracycline Repressor, domain 2"/>
    <property type="match status" value="2"/>
</dbReference>
<keyword evidence="4" id="KW-0804">Transcription</keyword>
<gene>
    <name evidence="6" type="ORF">LCGC14_0046150</name>
</gene>
<dbReference type="GO" id="GO:0000976">
    <property type="term" value="F:transcription cis-regulatory region binding"/>
    <property type="evidence" value="ECO:0007669"/>
    <property type="project" value="TreeGrafter"/>
</dbReference>
<organism evidence="6">
    <name type="scientific">marine sediment metagenome</name>
    <dbReference type="NCBI Taxonomy" id="412755"/>
    <lineage>
        <taxon>unclassified sequences</taxon>
        <taxon>metagenomes</taxon>
        <taxon>ecological metagenomes</taxon>
    </lineage>
</organism>
<sequence length="471" mass="53554">MVLWCILTVVRFIAMDSLAADKYRHGMVEQYDVVKTIVDDLSKTERTREGILAAAARLFRHEGYYATTMRDIAQESGIEAGSIYYHFESKDQILSEVLDIGVRELYESVSEIVRSAQDQSIGFRETFSQLIETHLTYLLTTSDYTSANIRNYPMLSDEARAPHRELRASYAQVWSDFLEEAKRDGLLRKDISISAIRQFVLSAMNWTVEWYDVNRYPVNLLAERMSTLILDGMCSQQSADTAGRKMPSDIMFRAVETSGKAAKTRAEILKAAARVLRDNGYKATTLRQIADDADMKAGSVYYHFKSKEAIVDEVLNAGLSDLLSGVSAAADEFQPPYDHHARIATAIWTHLHFLFKASEFTSANIRSYGMLPNQLRERHRGIRHQYGRLWDKILRDAQEDDAIRSDIKIVPLRQVMLGALNWTVEWFDSDKAGVDGYLSLSEFSGMLIKLLLEGICDRENVTFSEEEKGAR</sequence>
<dbReference type="PRINTS" id="PR00455">
    <property type="entry name" value="HTHTETR"/>
</dbReference>
<dbReference type="InterPro" id="IPR050109">
    <property type="entry name" value="HTH-type_TetR-like_transc_reg"/>
</dbReference>
<evidence type="ECO:0000313" key="6">
    <source>
        <dbReference type="EMBL" id="KKO08675.1"/>
    </source>
</evidence>
<dbReference type="PANTHER" id="PTHR30055:SF175">
    <property type="entry name" value="HTH-TYPE TRANSCRIPTIONAL REPRESSOR KSTR2"/>
    <property type="match status" value="1"/>
</dbReference>
<dbReference type="Gene3D" id="1.10.10.60">
    <property type="entry name" value="Homeodomain-like"/>
    <property type="match status" value="1"/>
</dbReference>